<dbReference type="Gene3D" id="3.40.1410.10">
    <property type="entry name" value="Chorismate lyase-like"/>
    <property type="match status" value="1"/>
</dbReference>
<dbReference type="Proteomes" id="UP000319931">
    <property type="component" value="Unassembled WGS sequence"/>
</dbReference>
<keyword evidence="2" id="KW-1185">Reference proteome</keyword>
<proteinExistence type="predicted"/>
<protein>
    <recommendedName>
        <fullName evidence="3">Chorismate lyase</fullName>
    </recommendedName>
</protein>
<dbReference type="RefSeq" id="WP_140850017.1">
    <property type="nucleotide sequence ID" value="NZ_RCZC01000002.1"/>
</dbReference>
<dbReference type="SUPFAM" id="SSF64288">
    <property type="entry name" value="Chorismate lyase-like"/>
    <property type="match status" value="1"/>
</dbReference>
<sequence>MLILATVLISALTPADGNGATPLAWRGDATGRVEALAVLQSLQLDLLTRDSATLTLDDWCTRHQIDAPGSKIVADRNTTVVKPATAEQRRLLGVSDQEPIRYRRVSLRCGSHILSEADNWYVPSRLTPQMNAALDQSNTAFGRVVQPLHFRRQTLSAQLLWSPLPRGWDSGTPIVSDSAPLTIPDHVIENRALLVTARGVPFSIVVESYTKSVLDFRPPSQRK</sequence>
<reference evidence="1 2" key="1">
    <citation type="journal article" date="2019" name="Environ. Microbiol.">
        <title>Species interactions and distinct microbial communities in high Arctic permafrost affected cryosols are associated with the CH4 and CO2 gas fluxes.</title>
        <authorList>
            <person name="Altshuler I."/>
            <person name="Hamel J."/>
            <person name="Turney S."/>
            <person name="Magnuson E."/>
            <person name="Levesque R."/>
            <person name="Greer C."/>
            <person name="Whyte L.G."/>
        </authorList>
    </citation>
    <scope>NUCLEOTIDE SEQUENCE [LARGE SCALE GENOMIC DNA]</scope>
    <source>
        <strain evidence="1 2">E6.1</strain>
    </source>
</reference>
<evidence type="ECO:0008006" key="3">
    <source>
        <dbReference type="Google" id="ProtNLM"/>
    </source>
</evidence>
<dbReference type="InterPro" id="IPR028978">
    <property type="entry name" value="Chorismate_lyase_/UTRA_dom_sf"/>
</dbReference>
<organism evidence="1 2">
    <name type="scientific">Sphingomonas glacialis</name>
    <dbReference type="NCBI Taxonomy" id="658225"/>
    <lineage>
        <taxon>Bacteria</taxon>
        <taxon>Pseudomonadati</taxon>
        <taxon>Pseudomonadota</taxon>
        <taxon>Alphaproteobacteria</taxon>
        <taxon>Sphingomonadales</taxon>
        <taxon>Sphingomonadaceae</taxon>
        <taxon>Sphingomonas</taxon>
    </lineage>
</organism>
<gene>
    <name evidence="1" type="ORF">EAH76_09740</name>
</gene>
<dbReference type="OrthoDB" id="7862147at2"/>
<name>A0A502G0B7_9SPHN</name>
<evidence type="ECO:0000313" key="2">
    <source>
        <dbReference type="Proteomes" id="UP000319931"/>
    </source>
</evidence>
<accession>A0A502G0B7</accession>
<dbReference type="EMBL" id="RCZC01000002">
    <property type="protein sequence ID" value="TPG55347.1"/>
    <property type="molecule type" value="Genomic_DNA"/>
</dbReference>
<evidence type="ECO:0000313" key="1">
    <source>
        <dbReference type="EMBL" id="TPG55347.1"/>
    </source>
</evidence>
<comment type="caution">
    <text evidence="1">The sequence shown here is derived from an EMBL/GenBank/DDBJ whole genome shotgun (WGS) entry which is preliminary data.</text>
</comment>
<dbReference type="AlphaFoldDB" id="A0A502G0B7"/>